<evidence type="ECO:0000313" key="2">
    <source>
        <dbReference type="EMBL" id="AGI85524.1"/>
    </source>
</evidence>
<dbReference type="AlphaFoldDB" id="M9SCN9"/>
<organism evidence="2 3">
    <name type="scientific">Methanomethylophilus alvi (strain Mx1201)</name>
    <dbReference type="NCBI Taxonomy" id="1236689"/>
    <lineage>
        <taxon>Archaea</taxon>
        <taxon>Methanobacteriati</taxon>
        <taxon>Thermoplasmatota</taxon>
        <taxon>Thermoplasmata</taxon>
        <taxon>Methanomassiliicoccales</taxon>
        <taxon>Methanomethylophilaceae</taxon>
        <taxon>Methanomethylophilus</taxon>
    </lineage>
</organism>
<evidence type="ECO:0000256" key="1">
    <source>
        <dbReference type="SAM" id="MobiDB-lite"/>
    </source>
</evidence>
<feature type="region of interest" description="Disordered" evidence="1">
    <location>
        <begin position="215"/>
        <end position="238"/>
    </location>
</feature>
<protein>
    <submittedName>
        <fullName evidence="2">LigA</fullName>
    </submittedName>
</protein>
<dbReference type="KEGG" id="max:MMALV_07860"/>
<accession>M9SCN9</accession>
<dbReference type="Proteomes" id="UP000012672">
    <property type="component" value="Chromosome"/>
</dbReference>
<dbReference type="EMBL" id="CP004049">
    <property type="protein sequence ID" value="AGI85524.1"/>
    <property type="molecule type" value="Genomic_DNA"/>
</dbReference>
<feature type="region of interest" description="Disordered" evidence="1">
    <location>
        <begin position="1"/>
        <end position="157"/>
    </location>
</feature>
<dbReference type="InParanoid" id="M9SCN9"/>
<dbReference type="HOGENOM" id="CLU_1036649_0_0_2"/>
<name>M9SCN9_METAX</name>
<feature type="compositionally biased region" description="Basic and acidic residues" evidence="1">
    <location>
        <begin position="100"/>
        <end position="113"/>
    </location>
</feature>
<proteinExistence type="predicted"/>
<evidence type="ECO:0000313" key="3">
    <source>
        <dbReference type="Proteomes" id="UP000012672"/>
    </source>
</evidence>
<keyword evidence="3" id="KW-1185">Reference proteome</keyword>
<sequence>MEGRRNRRHVRSGRRDGSRRCPGGLRGDSGERKKGQRVPQVKRGEAAGAQRRPPGHGGGRFQDKRRFDTRGQILPRRYLRGQGYRSRFPQPRQGRGRPYRHGEDIRQRQDNRGGRVQRGPSAALRGTDASGGRQQGQERLGRPRDGRRHRGRRLREGRRPVRFSILCRPGQGRKAYRGYRIGFHVSSRGGRVRQGWHDGRGCREEGLRLHRYREEAGRGGTSQRRAPGQEVSYGAVGHRGHDTEAERFICCTRSRSVPTPTTLWTNRR</sequence>
<feature type="compositionally biased region" description="Basic residues" evidence="1">
    <location>
        <begin position="145"/>
        <end position="156"/>
    </location>
</feature>
<gene>
    <name evidence="2" type="ORF">MMALV_07860</name>
</gene>
<reference evidence="2 3" key="1">
    <citation type="journal article" date="2012" name="J. Bacteriol.">
        <title>Genome sequence of 'Candidatus Methanomethylophilus alvus' Mx1201, a methanogenic archaeon from the human gut belonging to a seventh order of methanogens.</title>
        <authorList>
            <person name="Borrel G."/>
            <person name="Harris H.M."/>
            <person name="Tottey W."/>
            <person name="Mihajlovski A."/>
            <person name="Parisot N."/>
            <person name="Peyretaillade E."/>
            <person name="Peyret P."/>
            <person name="Gribaldo S."/>
            <person name="O'Toole P.W."/>
            <person name="Brugere J.F."/>
        </authorList>
    </citation>
    <scope>NUCLEOTIDE SEQUENCE [LARGE SCALE GENOMIC DNA]</scope>
    <source>
        <strain evidence="2 3">Mx1201</strain>
    </source>
</reference>
<dbReference type="STRING" id="1236689.MMALV_07860"/>
<feature type="compositionally biased region" description="Basic residues" evidence="1">
    <location>
        <begin position="1"/>
        <end position="12"/>
    </location>
</feature>